<dbReference type="InterPro" id="IPR050090">
    <property type="entry name" value="Tyrosine_recombinase_XerCD"/>
</dbReference>
<dbReference type="PANTHER" id="PTHR30349">
    <property type="entry name" value="PHAGE INTEGRASE-RELATED"/>
    <property type="match status" value="1"/>
</dbReference>
<comment type="function">
    <text evidence="9">Site-specific tyrosine recombinase, which acts by catalyzing the cutting and rejoining of the recombining DNA molecules. The XerC-XerD complex is essential to convert dimers of the bacterial chromosome into monomers to permit their segregation at cell division. It also contributes to the segregational stability of plasmids.</text>
</comment>
<dbReference type="Pfam" id="PF00589">
    <property type="entry name" value="Phage_integrase"/>
    <property type="match status" value="1"/>
</dbReference>
<dbReference type="KEGG" id="sphl:LPB140_06310"/>
<dbReference type="InterPro" id="IPR011010">
    <property type="entry name" value="DNA_brk_join_enz"/>
</dbReference>
<dbReference type="AlphaFoldDB" id="A0A1L3JF18"/>
<feature type="active site" evidence="9">
    <location>
        <position position="279"/>
    </location>
</feature>
<evidence type="ECO:0000256" key="9">
    <source>
        <dbReference type="HAMAP-Rule" id="MF_01808"/>
    </source>
</evidence>
<feature type="active site" evidence="9">
    <location>
        <position position="162"/>
    </location>
</feature>
<dbReference type="GO" id="GO:0051301">
    <property type="term" value="P:cell division"/>
    <property type="evidence" value="ECO:0007669"/>
    <property type="project" value="UniProtKB-KW"/>
</dbReference>
<keyword evidence="4 9" id="KW-0159">Chromosome partition</keyword>
<organism evidence="12 13">
    <name type="scientific">Sphingorhabdus lutea</name>
    <dbReference type="NCBI Taxonomy" id="1913578"/>
    <lineage>
        <taxon>Bacteria</taxon>
        <taxon>Pseudomonadati</taxon>
        <taxon>Pseudomonadota</taxon>
        <taxon>Alphaproteobacteria</taxon>
        <taxon>Sphingomonadales</taxon>
        <taxon>Sphingomonadaceae</taxon>
        <taxon>Sphingorhabdus</taxon>
    </lineage>
</organism>
<dbReference type="GO" id="GO:0005737">
    <property type="term" value="C:cytoplasm"/>
    <property type="evidence" value="ECO:0007669"/>
    <property type="project" value="UniProtKB-SubCell"/>
</dbReference>
<evidence type="ECO:0000256" key="1">
    <source>
        <dbReference type="ARBA" id="ARBA00004496"/>
    </source>
</evidence>
<name>A0A1L3JF18_9SPHN</name>
<evidence type="ECO:0000259" key="11">
    <source>
        <dbReference type="PROSITE" id="PS51900"/>
    </source>
</evidence>
<dbReference type="STRING" id="1913578.LPB140_06310"/>
<dbReference type="Gene3D" id="1.10.150.130">
    <property type="match status" value="1"/>
</dbReference>
<feature type="active site" description="O-(3'-phospho-DNA)-tyrosine intermediate" evidence="9">
    <location>
        <position position="288"/>
    </location>
</feature>
<dbReference type="Gene3D" id="1.10.443.10">
    <property type="entry name" value="Intergrase catalytic core"/>
    <property type="match status" value="1"/>
</dbReference>
<gene>
    <name evidence="9" type="primary">xerC</name>
    <name evidence="12" type="ORF">LPB140_06310</name>
</gene>
<evidence type="ECO:0000259" key="10">
    <source>
        <dbReference type="PROSITE" id="PS51898"/>
    </source>
</evidence>
<evidence type="ECO:0000256" key="2">
    <source>
        <dbReference type="ARBA" id="ARBA00022490"/>
    </source>
</evidence>
<dbReference type="SUPFAM" id="SSF47823">
    <property type="entry name" value="lambda integrase-like, N-terminal domain"/>
    <property type="match status" value="1"/>
</dbReference>
<dbReference type="Pfam" id="PF02899">
    <property type="entry name" value="Phage_int_SAM_1"/>
    <property type="match status" value="1"/>
</dbReference>
<comment type="subunit">
    <text evidence="9">Forms a cyclic heterotetrameric complex composed of two molecules of XerC and two molecules of XerD.</text>
</comment>
<keyword evidence="8 9" id="KW-0131">Cell cycle</keyword>
<dbReference type="GO" id="GO:0003677">
    <property type="term" value="F:DNA binding"/>
    <property type="evidence" value="ECO:0007669"/>
    <property type="project" value="UniProtKB-UniRule"/>
</dbReference>
<dbReference type="PROSITE" id="PS51898">
    <property type="entry name" value="TYR_RECOMBINASE"/>
    <property type="match status" value="1"/>
</dbReference>
<evidence type="ECO:0000256" key="6">
    <source>
        <dbReference type="ARBA" id="ARBA00023125"/>
    </source>
</evidence>
<dbReference type="GO" id="GO:0009037">
    <property type="term" value="F:tyrosine-based site-specific recombinase activity"/>
    <property type="evidence" value="ECO:0007669"/>
    <property type="project" value="UniProtKB-UniRule"/>
</dbReference>
<dbReference type="GO" id="GO:0006313">
    <property type="term" value="P:DNA transposition"/>
    <property type="evidence" value="ECO:0007669"/>
    <property type="project" value="UniProtKB-UniRule"/>
</dbReference>
<dbReference type="PROSITE" id="PS51900">
    <property type="entry name" value="CB"/>
    <property type="match status" value="1"/>
</dbReference>
<comment type="subcellular location">
    <subcellularLocation>
        <location evidence="1 9">Cytoplasm</location>
    </subcellularLocation>
</comment>
<dbReference type="InterPro" id="IPR010998">
    <property type="entry name" value="Integrase_recombinase_N"/>
</dbReference>
<dbReference type="InterPro" id="IPR044068">
    <property type="entry name" value="CB"/>
</dbReference>
<reference evidence="12 13" key="1">
    <citation type="submission" date="2016-11" db="EMBL/GenBank/DDBJ databases">
        <title>Sphingorhabdus sp. LPB0140, isolated from marine environment.</title>
        <authorList>
            <person name="Kim E."/>
            <person name="Yi H."/>
        </authorList>
    </citation>
    <scope>NUCLEOTIDE SEQUENCE [LARGE SCALE GENOMIC DNA]</scope>
    <source>
        <strain evidence="12 13">LPB0140</strain>
    </source>
</reference>
<dbReference type="GO" id="GO:0007059">
    <property type="term" value="P:chromosome segregation"/>
    <property type="evidence" value="ECO:0007669"/>
    <property type="project" value="UniProtKB-UniRule"/>
</dbReference>
<feature type="active site" evidence="9">
    <location>
        <position position="256"/>
    </location>
</feature>
<dbReference type="OrthoDB" id="9801717at2"/>
<protein>
    <recommendedName>
        <fullName evidence="9">Tyrosine recombinase XerC</fullName>
    </recommendedName>
</protein>
<evidence type="ECO:0000256" key="5">
    <source>
        <dbReference type="ARBA" id="ARBA00022908"/>
    </source>
</evidence>
<feature type="domain" description="Core-binding (CB)" evidence="11">
    <location>
        <begin position="11"/>
        <end position="102"/>
    </location>
</feature>
<sequence length="307" mass="34119">MNDAPPNNNQQWAQRIIADYQQFLALDRRRSVHTVRAYIITAQRFLSFVKFHFGDLQNITMLRELKSTDLRAYLASRRADGLANRSAARELSAVRSFLKFALGDDYILPILKSPKSPKTVPRPAAPDDIIALATHIRDGAKSPWMGKRDWALLMILYGAGLRISEALGIYMDQIPLGKNLRILGKGGKTRLVPIIPAVRDAVGDYIAHCPYKLHNKDPIFRGNNGGPLSPASIRKVVQHARRSLNLSDSLTPHALRHSFASHLLAGGADLRSLQELLGHASLSSTQIYTDVDTAMLLDVYKHAHPRG</sequence>
<dbReference type="Proteomes" id="UP000242561">
    <property type="component" value="Chromosome"/>
</dbReference>
<keyword evidence="2 9" id="KW-0963">Cytoplasm</keyword>
<evidence type="ECO:0000256" key="7">
    <source>
        <dbReference type="ARBA" id="ARBA00023172"/>
    </source>
</evidence>
<accession>A0A1L3JF18</accession>
<dbReference type="PANTHER" id="PTHR30349:SF90">
    <property type="entry name" value="TYROSINE RECOMBINASE XERD"/>
    <property type="match status" value="1"/>
</dbReference>
<dbReference type="EMBL" id="CP018154">
    <property type="protein sequence ID" value="APG63653.1"/>
    <property type="molecule type" value="Genomic_DNA"/>
</dbReference>
<dbReference type="InterPro" id="IPR023009">
    <property type="entry name" value="Tyrosine_recombinase_XerC/XerD"/>
</dbReference>
<keyword evidence="13" id="KW-1185">Reference proteome</keyword>
<proteinExistence type="inferred from homology"/>
<dbReference type="InterPro" id="IPR004107">
    <property type="entry name" value="Integrase_SAM-like_N"/>
</dbReference>
<keyword evidence="6 9" id="KW-0238">DNA-binding</keyword>
<dbReference type="RefSeq" id="WP_072560559.1">
    <property type="nucleotide sequence ID" value="NZ_CP018154.1"/>
</dbReference>
<evidence type="ECO:0000313" key="13">
    <source>
        <dbReference type="Proteomes" id="UP000242561"/>
    </source>
</evidence>
<comment type="similarity">
    <text evidence="9">Belongs to the 'phage' integrase family. XerC subfamily.</text>
</comment>
<feature type="active site" evidence="9">
    <location>
        <position position="253"/>
    </location>
</feature>
<dbReference type="SUPFAM" id="SSF56349">
    <property type="entry name" value="DNA breaking-rejoining enzymes"/>
    <property type="match status" value="1"/>
</dbReference>
<feature type="domain" description="Tyr recombinase" evidence="10">
    <location>
        <begin position="119"/>
        <end position="301"/>
    </location>
</feature>
<keyword evidence="7 9" id="KW-0233">DNA recombination</keyword>
<keyword evidence="5 9" id="KW-0229">DNA integration</keyword>
<keyword evidence="3 9" id="KW-0132">Cell division</keyword>
<dbReference type="HAMAP" id="MF_01808">
    <property type="entry name" value="Recomb_XerC_XerD"/>
    <property type="match status" value="1"/>
</dbReference>
<dbReference type="InterPro" id="IPR013762">
    <property type="entry name" value="Integrase-like_cat_sf"/>
</dbReference>
<feature type="active site" evidence="9">
    <location>
        <position position="185"/>
    </location>
</feature>
<evidence type="ECO:0000313" key="12">
    <source>
        <dbReference type="EMBL" id="APG63653.1"/>
    </source>
</evidence>
<evidence type="ECO:0000256" key="4">
    <source>
        <dbReference type="ARBA" id="ARBA00022829"/>
    </source>
</evidence>
<evidence type="ECO:0000256" key="8">
    <source>
        <dbReference type="ARBA" id="ARBA00023306"/>
    </source>
</evidence>
<evidence type="ECO:0000256" key="3">
    <source>
        <dbReference type="ARBA" id="ARBA00022618"/>
    </source>
</evidence>
<dbReference type="InterPro" id="IPR002104">
    <property type="entry name" value="Integrase_catalytic"/>
</dbReference>